<reference evidence="3 4" key="1">
    <citation type="submission" date="2024-03" db="EMBL/GenBank/DDBJ databases">
        <title>The genome assembly and annotation of the cricket Gryllus longicercus Weissman &amp; Gray.</title>
        <authorList>
            <person name="Szrajer S."/>
            <person name="Gray D."/>
            <person name="Ylla G."/>
        </authorList>
    </citation>
    <scope>NUCLEOTIDE SEQUENCE [LARGE SCALE GENOMIC DNA]</scope>
    <source>
        <strain evidence="3">DAG 2021-001</strain>
        <tissue evidence="3">Whole body minus gut</tissue>
    </source>
</reference>
<feature type="signal peptide" evidence="2">
    <location>
        <begin position="1"/>
        <end position="22"/>
    </location>
</feature>
<feature type="chain" id="PRO_5042967092" evidence="2">
    <location>
        <begin position="23"/>
        <end position="945"/>
    </location>
</feature>
<comment type="caution">
    <text evidence="3">The sequence shown here is derived from an EMBL/GenBank/DDBJ whole genome shotgun (WGS) entry which is preliminary data.</text>
</comment>
<dbReference type="InterPro" id="IPR052808">
    <property type="entry name" value="GPCR_Mth-like"/>
</dbReference>
<protein>
    <submittedName>
        <fullName evidence="3">Uncharacterized protein</fullName>
    </submittedName>
</protein>
<keyword evidence="1" id="KW-1133">Transmembrane helix</keyword>
<keyword evidence="1" id="KW-0472">Membrane</keyword>
<evidence type="ECO:0000313" key="3">
    <source>
        <dbReference type="EMBL" id="KAK7871452.1"/>
    </source>
</evidence>
<dbReference type="PANTHER" id="PTHR46953">
    <property type="entry name" value="G-PROTEIN COUPLED RECEPTOR MTH-LIKE 1-RELATED"/>
    <property type="match status" value="1"/>
</dbReference>
<dbReference type="EMBL" id="JAZDUA010000039">
    <property type="protein sequence ID" value="KAK7871452.1"/>
    <property type="molecule type" value="Genomic_DNA"/>
</dbReference>
<feature type="transmembrane region" description="Helical" evidence="1">
    <location>
        <begin position="696"/>
        <end position="718"/>
    </location>
</feature>
<evidence type="ECO:0000313" key="4">
    <source>
        <dbReference type="Proteomes" id="UP001378592"/>
    </source>
</evidence>
<feature type="transmembrane region" description="Helical" evidence="1">
    <location>
        <begin position="768"/>
        <end position="789"/>
    </location>
</feature>
<organism evidence="3 4">
    <name type="scientific">Gryllus longicercus</name>
    <dbReference type="NCBI Taxonomy" id="2509291"/>
    <lineage>
        <taxon>Eukaryota</taxon>
        <taxon>Metazoa</taxon>
        <taxon>Ecdysozoa</taxon>
        <taxon>Arthropoda</taxon>
        <taxon>Hexapoda</taxon>
        <taxon>Insecta</taxon>
        <taxon>Pterygota</taxon>
        <taxon>Neoptera</taxon>
        <taxon>Polyneoptera</taxon>
        <taxon>Orthoptera</taxon>
        <taxon>Ensifera</taxon>
        <taxon>Gryllidea</taxon>
        <taxon>Grylloidea</taxon>
        <taxon>Gryllidae</taxon>
        <taxon>Gryllinae</taxon>
        <taxon>Gryllus</taxon>
    </lineage>
</organism>
<name>A0AAN9ZDY4_9ORTH</name>
<dbReference type="Proteomes" id="UP001378592">
    <property type="component" value="Unassembled WGS sequence"/>
</dbReference>
<feature type="transmembrane region" description="Helical" evidence="1">
    <location>
        <begin position="656"/>
        <end position="675"/>
    </location>
</feature>
<keyword evidence="2" id="KW-0732">Signal</keyword>
<feature type="transmembrane region" description="Helical" evidence="1">
    <location>
        <begin position="818"/>
        <end position="842"/>
    </location>
</feature>
<sequence>MRPVSVGALLLLLLSLGGRGRGGGVRCPEVLPLLAPSSPAAATATLHVAKCCPKGQQLDAASGGRKCVAIDGADGAGRDDGAVEWEDVDADAIRAWLQLPEDVANSSAAVRVWYNRSCTFHDELSAAMEADADTVRALLAVNGSDASSLVLDAFRGRVQPFAVWRQHVCFDGWSDRRRWPLVALTTLRLRTLFKCCARAQWLDAEGEECVRWPGKKPSDEETEIINPWRDPDGASWLPRRLASTLLEVRYEKGPDPKWNPKGDADDDALWEFRNDDNWGYAVWRHAQRPGDSLLDGVTTRYCFDAAAPAPGAASPTKVLVTKAPKANKCCRRGESLDARALYCQPSPGSPPPAASLGHHDEQEVNFAPERSAQAWLPATLRGGRVPVRYLSPGDRRSLLGSPQRQVLAAGDGEGGWRLQSFRYELPTLLVSARAASGAAVTARARRFCMDAVAAGPLAPRVLVADLCDVAGFGCLPKCCPPGELLSAAGRCVPHGGVDWSPLASALNSTLPPNRAYGGRLMGSALCWDYRFSLHAVPLSPRAFRARLEDNVERHRFMTKYFCADWVRSGGGVRETLAHCTIPPSGPLYQVVRPLQVVAAALLAVSVASLLSRADTRRSTHGRALACHAACLAASNALQAAWFFTDTTNCETFAYCIYFFLTAAGFWLHVVAVNMAQGFARPLEALPRGDGGGRWRFAKMAALAWGGAGALTALSVGVYTHRDRAPGWMSKPSFFETRTCFVEYVYSARDGTARKHGAGSGRELGALCYYYAPMALLVAGNAACLALTALRVRSLRRNSSLVLREGARSSPALRPLRTVLLYVKLLVMAGLLELVLEATAWGARRRRFSGAESDARDYFLECAYIFEIAGTCVDLVRAAAVSWLCRWRCAGWCRPGLRLGPGTGTAAGATPRVATASTAAASSSSSSGSGAAPVALTGYKAAECPL</sequence>
<evidence type="ECO:0000256" key="2">
    <source>
        <dbReference type="SAM" id="SignalP"/>
    </source>
</evidence>
<keyword evidence="1" id="KW-0812">Transmembrane</keyword>
<feature type="transmembrane region" description="Helical" evidence="1">
    <location>
        <begin position="593"/>
        <end position="611"/>
    </location>
</feature>
<dbReference type="PANTHER" id="PTHR46953:SF1">
    <property type="entry name" value="G-PROTEIN COUPLED RECEPTOR MTH-LIKE 1-RELATED"/>
    <property type="match status" value="1"/>
</dbReference>
<gene>
    <name evidence="3" type="ORF">R5R35_010834</name>
</gene>
<feature type="transmembrane region" description="Helical" evidence="1">
    <location>
        <begin position="623"/>
        <end position="644"/>
    </location>
</feature>
<dbReference type="AlphaFoldDB" id="A0AAN9ZDY4"/>
<accession>A0AAN9ZDY4</accession>
<evidence type="ECO:0000256" key="1">
    <source>
        <dbReference type="SAM" id="Phobius"/>
    </source>
</evidence>
<keyword evidence="4" id="KW-1185">Reference proteome</keyword>
<dbReference type="Gene3D" id="1.20.1070.10">
    <property type="entry name" value="Rhodopsin 7-helix transmembrane proteins"/>
    <property type="match status" value="1"/>
</dbReference>
<proteinExistence type="predicted"/>